<dbReference type="OrthoDB" id="9805728at2"/>
<dbReference type="Pfam" id="PF12706">
    <property type="entry name" value="Lactamase_B_2"/>
    <property type="match status" value="1"/>
</dbReference>
<dbReference type="PANTHER" id="PTHR15032">
    <property type="entry name" value="N-ACYL-PHOSPHATIDYLETHANOLAMINE-HYDROLYZING PHOSPHOLIPASE D"/>
    <property type="match status" value="1"/>
</dbReference>
<dbReference type="InterPro" id="IPR001279">
    <property type="entry name" value="Metallo-B-lactamas"/>
</dbReference>
<dbReference type="Gene3D" id="3.60.15.10">
    <property type="entry name" value="Ribonuclease Z/Hydroxyacylglutathione hydrolase-like"/>
    <property type="match status" value="1"/>
</dbReference>
<gene>
    <name evidence="2" type="ORF">D104_12465</name>
</gene>
<dbReference type="GO" id="GO:0016787">
    <property type="term" value="F:hydrolase activity"/>
    <property type="evidence" value="ECO:0007669"/>
    <property type="project" value="UniProtKB-KW"/>
</dbReference>
<comment type="caution">
    <text evidence="2">The sequence shown here is derived from an EMBL/GenBank/DDBJ whole genome shotgun (WGS) entry which is preliminary data.</text>
</comment>
<feature type="domain" description="Metallo-beta-lactamase" evidence="1">
    <location>
        <begin position="118"/>
        <end position="310"/>
    </location>
</feature>
<dbReference type="EMBL" id="AYOZ01000034">
    <property type="protein sequence ID" value="ETI59153.1"/>
    <property type="molecule type" value="Genomic_DNA"/>
</dbReference>
<dbReference type="STRING" id="1208321.D104_12465"/>
<dbReference type="PANTHER" id="PTHR15032:SF4">
    <property type="entry name" value="N-ACYL-PHOSPHATIDYLETHANOLAMINE-HYDROLYZING PHOSPHOLIPASE D"/>
    <property type="match status" value="1"/>
</dbReference>
<keyword evidence="2" id="KW-0378">Hydrolase</keyword>
<dbReference type="AlphaFoldDB" id="W1RWC3"/>
<accession>W1RWC3</accession>
<dbReference type="RefSeq" id="WP_024024554.1">
    <property type="nucleotide sequence ID" value="NZ_AYOZ01000034.1"/>
</dbReference>
<dbReference type="SUPFAM" id="SSF56281">
    <property type="entry name" value="Metallo-hydrolase/oxidoreductase"/>
    <property type="match status" value="1"/>
</dbReference>
<proteinExistence type="predicted"/>
<name>W1RWC3_9GAMM</name>
<evidence type="ECO:0000313" key="2">
    <source>
        <dbReference type="EMBL" id="ETI59153.1"/>
    </source>
</evidence>
<dbReference type="GO" id="GO:0005737">
    <property type="term" value="C:cytoplasm"/>
    <property type="evidence" value="ECO:0007669"/>
    <property type="project" value="TreeGrafter"/>
</dbReference>
<protein>
    <submittedName>
        <fullName evidence="2">Hydrolase</fullName>
    </submittedName>
</protein>
<dbReference type="InterPro" id="IPR036866">
    <property type="entry name" value="RibonucZ/Hydroxyglut_hydro"/>
</dbReference>
<dbReference type="PATRIC" id="fig|1208321.3.peg.2473"/>
<keyword evidence="3" id="KW-1185">Reference proteome</keyword>
<organism evidence="2 3">
    <name type="scientific">Marinomonas profundimaris</name>
    <dbReference type="NCBI Taxonomy" id="1208321"/>
    <lineage>
        <taxon>Bacteria</taxon>
        <taxon>Pseudomonadati</taxon>
        <taxon>Pseudomonadota</taxon>
        <taxon>Gammaproteobacteria</taxon>
        <taxon>Oceanospirillales</taxon>
        <taxon>Oceanospirillaceae</taxon>
        <taxon>Marinomonas</taxon>
    </lineage>
</organism>
<dbReference type="Proteomes" id="UP000018857">
    <property type="component" value="Unassembled WGS sequence"/>
</dbReference>
<sequence>MFIIKLILSLLVLFGIAIYVINLTLVAKPGAVAGIESTHYQGNKFRNAAPRTPMPFSETAALWLRFFTEKKVGTTPDITIPVQPISQADLNALSNDTLHVVKLGHSSILLKVYGEYWLIDPVFSDRASPFNFMGPQRFHQPPISLDELPPIDKVLISHNHYDHLDKASVIVLLGKTKQFFVPTGVDGDLISWGVEPGKITTFDWWQEEETSQGTVAFTPTQHFSGRGMGDGNSTLWGSWVIKTPQQSLYFSGDSGYFSGFKEIGDKYGPFDLTMIETGAYDKDWADIHMTPEQSVQAHIDLQGKTMMPIHNGTFDLAFHTWHDPFDRVVAESERRNVALSTPEFGQIFNINALPPLTPWWKKSVTE</sequence>
<dbReference type="eggNOG" id="COG2220">
    <property type="taxonomic scope" value="Bacteria"/>
</dbReference>
<evidence type="ECO:0000259" key="1">
    <source>
        <dbReference type="Pfam" id="PF12706"/>
    </source>
</evidence>
<evidence type="ECO:0000313" key="3">
    <source>
        <dbReference type="Proteomes" id="UP000018857"/>
    </source>
</evidence>
<reference evidence="2 3" key="1">
    <citation type="journal article" date="2014" name="Genome Announc.">
        <title>Draft Genome Sequence of Marinomonas sp. Strain D104, a Polycyclic Aromatic Hydrocarbon-Degrading Bacterium from the Deep-Sea Sediment of the Arctic Ocean.</title>
        <authorList>
            <person name="Dong C."/>
            <person name="Bai X."/>
            <person name="Lai Q."/>
            <person name="Xie Y."/>
            <person name="Chen X."/>
            <person name="Shao Z."/>
        </authorList>
    </citation>
    <scope>NUCLEOTIDE SEQUENCE [LARGE SCALE GENOMIC DNA]</scope>
    <source>
        <strain evidence="2 3">D104</strain>
    </source>
</reference>